<proteinExistence type="predicted"/>
<protein>
    <submittedName>
        <fullName evidence="1">Uncharacterized protein</fullName>
    </submittedName>
</protein>
<dbReference type="RefSeq" id="XP_012648400.1">
    <property type="nucleotide sequence ID" value="XM_012792946.1"/>
</dbReference>
<evidence type="ECO:0000313" key="1">
    <source>
        <dbReference type="EMBL" id="CCF73791.1"/>
    </source>
</evidence>
<keyword evidence="2" id="KW-1185">Reference proteome</keyword>
<reference evidence="1 2" key="3">
    <citation type="journal article" date="2016" name="Sci. Rep.">
        <title>Genome-wide diversity and gene expression profiling of Babesia microti isolates identify polymorphic genes that mediate host-pathogen interactions.</title>
        <authorList>
            <person name="Silva J.C."/>
            <person name="Cornillot E."/>
            <person name="McCracken C."/>
            <person name="Usmani-Brown S."/>
            <person name="Dwivedi A."/>
            <person name="Ifeonu O.O."/>
            <person name="Crabtree J."/>
            <person name="Gotia H.T."/>
            <person name="Virji A.Z."/>
            <person name="Reynes C."/>
            <person name="Colinge J."/>
            <person name="Kumar V."/>
            <person name="Lawres L."/>
            <person name="Pazzi J.E."/>
            <person name="Pablo J.V."/>
            <person name="Hung C."/>
            <person name="Brancato J."/>
            <person name="Kumari P."/>
            <person name="Orvis J."/>
            <person name="Tretina K."/>
            <person name="Chibucos M."/>
            <person name="Ott S."/>
            <person name="Sadzewicz L."/>
            <person name="Sengamalay N."/>
            <person name="Shetty A.C."/>
            <person name="Su Q."/>
            <person name="Tallon L."/>
            <person name="Fraser C.M."/>
            <person name="Frutos R."/>
            <person name="Molina D.M."/>
            <person name="Krause P.J."/>
            <person name="Ben Mamoun C."/>
        </authorList>
    </citation>
    <scope>NUCLEOTIDE SEQUENCE [LARGE SCALE GENOMIC DNA]</scope>
    <source>
        <strain evidence="1 2">RI</strain>
    </source>
</reference>
<sequence length="521" mass="59784">MALALENIFRVKFCPLRIPFFAINWREFSKANVRIEKHSTLPPRYESHVELLKSKLYTPESINPKDLPHIFFHSFKHDILDILLLNRYIDRARALSPQLSVKGFALVLHTISKYLTHKFRQIIDDDNLQYEIIYNNNFEDVNLTDNIYYTGNNDDILDKHKFVDLFKNIIEFIIKISHHLPSRLRYSQSKDLGMISLSITKLNTLITKYYNHKLIKTEYYTSFERILKRIANEAPSKLPFFGIPELAALALALSHNNLSSFAWSKLALYDLSVEMVDKLELLLVEQQYTSNLLNDALSFTCSMDRANVDNRGFWAHISQFLTNSHILSLITANNAVVLANAISKRCNADKLLKVASQNLESVDPVNIPRVVSLGLFVSFRTKSDAFDSFLKYLNVELLGQLNCIQLTQVINCINKTNFDDFVQFNNIKNAVYDRINRLVADGKMTVQGSISILSSIISKEEFKPFPDSLISFIHANMSLVDQKGLNSLLRLESILDNDVSHSMVNDLIDFVKQRFVEASGD</sequence>
<dbReference type="KEGG" id="bmic:BMR1_02g03190"/>
<gene>
    <name evidence="1" type="ORF">BMR1_02g03190</name>
</gene>
<name>I7IGF9_BABMR</name>
<dbReference type="EMBL" id="FO082872">
    <property type="protein sequence ID" value="CCF73791.1"/>
    <property type="molecule type" value="Genomic_DNA"/>
</dbReference>
<dbReference type="Proteomes" id="UP000002899">
    <property type="component" value="Chromosome II"/>
</dbReference>
<evidence type="ECO:0000313" key="2">
    <source>
        <dbReference type="Proteomes" id="UP000002899"/>
    </source>
</evidence>
<reference evidence="1 2" key="1">
    <citation type="journal article" date="2012" name="Nucleic Acids Res.">
        <title>Sequencing of the smallest Apicomplexan genome from the human pathogen Babesia microti.</title>
        <authorList>
            <person name="Cornillot E."/>
            <person name="Hadj-Kaddour K."/>
            <person name="Dassouli A."/>
            <person name="Noel B."/>
            <person name="Ranwez V."/>
            <person name="Vacherie B."/>
            <person name="Augagneur Y."/>
            <person name="Bres V."/>
            <person name="Duclos A."/>
            <person name="Randazzo S."/>
            <person name="Carcy B."/>
            <person name="Debierre-Grockiego F."/>
            <person name="Delbecq S."/>
            <person name="Moubri-Menage K."/>
            <person name="Shams-Eldin H."/>
            <person name="Usmani-Brown S."/>
            <person name="Bringaud F."/>
            <person name="Wincker P."/>
            <person name="Vivares C.P."/>
            <person name="Schwarz R.T."/>
            <person name="Schetters T.P."/>
            <person name="Krause P.J."/>
            <person name="Gorenflot A."/>
            <person name="Berry V."/>
            <person name="Barbe V."/>
            <person name="Ben Mamoun C."/>
        </authorList>
    </citation>
    <scope>NUCLEOTIDE SEQUENCE [LARGE SCALE GENOMIC DNA]</scope>
    <source>
        <strain evidence="1 2">RI</strain>
    </source>
</reference>
<dbReference type="GeneID" id="24424421"/>
<organism evidence="1 2">
    <name type="scientific">Babesia microti (strain RI)</name>
    <dbReference type="NCBI Taxonomy" id="1133968"/>
    <lineage>
        <taxon>Eukaryota</taxon>
        <taxon>Sar</taxon>
        <taxon>Alveolata</taxon>
        <taxon>Apicomplexa</taxon>
        <taxon>Aconoidasida</taxon>
        <taxon>Piroplasmida</taxon>
        <taxon>Babesiidae</taxon>
        <taxon>Babesia</taxon>
    </lineage>
</organism>
<reference evidence="1 2" key="2">
    <citation type="journal article" date="2013" name="PLoS ONE">
        <title>Whole genome mapping and re-organization of the nuclear and mitochondrial genomes of Babesia microti isolates.</title>
        <authorList>
            <person name="Cornillot E."/>
            <person name="Dassouli A."/>
            <person name="Garg A."/>
            <person name="Pachikara N."/>
            <person name="Randazzo S."/>
            <person name="Depoix D."/>
            <person name="Carcy B."/>
            <person name="Delbecq S."/>
            <person name="Frutos R."/>
            <person name="Silva J.C."/>
            <person name="Sutton R."/>
            <person name="Krause P.J."/>
            <person name="Mamoun C.B."/>
        </authorList>
    </citation>
    <scope>NUCLEOTIDE SEQUENCE [LARGE SCALE GENOMIC DNA]</scope>
    <source>
        <strain evidence="1 2">RI</strain>
    </source>
</reference>
<accession>I7IGF9</accession>
<dbReference type="AlphaFoldDB" id="I7IGF9"/>
<dbReference type="VEuPathDB" id="PiroplasmaDB:BMR1_02g03190"/>